<comment type="caution">
    <text evidence="1">The sequence shown here is derived from an EMBL/GenBank/DDBJ whole genome shotgun (WGS) entry which is preliminary data.</text>
</comment>
<accession>A0ABV1B5V5</accession>
<dbReference type="EMBL" id="JBBMEK010000163">
    <property type="protein sequence ID" value="MEQ2365824.1"/>
    <property type="molecule type" value="Genomic_DNA"/>
</dbReference>
<evidence type="ECO:0000313" key="1">
    <source>
        <dbReference type="EMBL" id="MEQ2365824.1"/>
    </source>
</evidence>
<proteinExistence type="predicted"/>
<dbReference type="RefSeq" id="WP_349085517.1">
    <property type="nucleotide sequence ID" value="NZ_JBBMEK010000163.1"/>
</dbReference>
<protein>
    <submittedName>
        <fullName evidence="1">Uncharacterized protein</fullName>
    </submittedName>
</protein>
<sequence length="158" mass="18226">MTKADEMRKLAAQNQKPKTQKVDYYDEALRNVYFGQFYSDVQYCAQRGNSSGVGYLPCELRTPPHSDSDYDNGICVGKLYEDKIKGFFTTYHVITVTSLGERFLRDFRAKAEKEGFNITFKIYDGRSYYSLGEKIPTVTDRNCKGGIRPLRLVACFRY</sequence>
<evidence type="ECO:0000313" key="2">
    <source>
        <dbReference type="Proteomes" id="UP001469749"/>
    </source>
</evidence>
<gene>
    <name evidence="1" type="ORF">WMO25_12130</name>
</gene>
<name>A0ABV1B5V5_9FIRM</name>
<keyword evidence="2" id="KW-1185">Reference proteome</keyword>
<organism evidence="1 2">
    <name type="scientific">Coprococcus intestinihominis</name>
    <dbReference type="NCBI Taxonomy" id="3133154"/>
    <lineage>
        <taxon>Bacteria</taxon>
        <taxon>Bacillati</taxon>
        <taxon>Bacillota</taxon>
        <taxon>Clostridia</taxon>
        <taxon>Lachnospirales</taxon>
        <taxon>Lachnospiraceae</taxon>
        <taxon>Coprococcus</taxon>
    </lineage>
</organism>
<dbReference type="Proteomes" id="UP001469749">
    <property type="component" value="Unassembled WGS sequence"/>
</dbReference>
<reference evidence="1 2" key="1">
    <citation type="submission" date="2024-03" db="EMBL/GenBank/DDBJ databases">
        <title>Human intestinal bacterial collection.</title>
        <authorList>
            <person name="Pauvert C."/>
            <person name="Hitch T.C.A."/>
            <person name="Clavel T."/>
        </authorList>
    </citation>
    <scope>NUCLEOTIDE SEQUENCE [LARGE SCALE GENOMIC DNA]</scope>
    <source>
        <strain evidence="1 2">CLA-AA-H190</strain>
    </source>
</reference>